<evidence type="ECO:0000313" key="5">
    <source>
        <dbReference type="EMBL" id="MCW1925026.1"/>
    </source>
</evidence>
<dbReference type="Pfam" id="PF00196">
    <property type="entry name" value="GerE"/>
    <property type="match status" value="1"/>
</dbReference>
<gene>
    <name evidence="5" type="ORF">OKA05_20865</name>
</gene>
<dbReference type="PRINTS" id="PR00038">
    <property type="entry name" value="HTHLUXR"/>
</dbReference>
<dbReference type="InterPro" id="IPR036388">
    <property type="entry name" value="WH-like_DNA-bd_sf"/>
</dbReference>
<dbReference type="InterPro" id="IPR000792">
    <property type="entry name" value="Tscrpt_reg_LuxR_C"/>
</dbReference>
<dbReference type="Gene3D" id="1.10.10.10">
    <property type="entry name" value="Winged helix-like DNA-binding domain superfamily/Winged helix DNA-binding domain"/>
    <property type="match status" value="1"/>
</dbReference>
<dbReference type="PANTHER" id="PTHR44688:SF16">
    <property type="entry name" value="DNA-BINDING TRANSCRIPTIONAL ACTIVATOR DEVR_DOSR"/>
    <property type="match status" value="1"/>
</dbReference>
<keyword evidence="6" id="KW-1185">Reference proteome</keyword>
<reference evidence="5 6" key="1">
    <citation type="submission" date="2022-10" db="EMBL/GenBank/DDBJ databases">
        <title>Luteolibacter arcticus strain CCTCC AB 2014275, whole genome shotgun sequencing project.</title>
        <authorList>
            <person name="Zhao G."/>
            <person name="Shen L."/>
        </authorList>
    </citation>
    <scope>NUCLEOTIDE SEQUENCE [LARGE SCALE GENOMIC DNA]</scope>
    <source>
        <strain evidence="5 6">CCTCC AB 2014275</strain>
    </source>
</reference>
<dbReference type="Proteomes" id="UP001320876">
    <property type="component" value="Unassembled WGS sequence"/>
</dbReference>
<keyword evidence="2" id="KW-0238">DNA-binding</keyword>
<dbReference type="PANTHER" id="PTHR44688">
    <property type="entry name" value="DNA-BINDING TRANSCRIPTIONAL ACTIVATOR DEVR_DOSR"/>
    <property type="match status" value="1"/>
</dbReference>
<proteinExistence type="predicted"/>
<evidence type="ECO:0000313" key="6">
    <source>
        <dbReference type="Proteomes" id="UP001320876"/>
    </source>
</evidence>
<keyword evidence="3" id="KW-0804">Transcription</keyword>
<comment type="caution">
    <text evidence="5">The sequence shown here is derived from an EMBL/GenBank/DDBJ whole genome shotgun (WGS) entry which is preliminary data.</text>
</comment>
<keyword evidence="1" id="KW-0805">Transcription regulation</keyword>
<sequence>MKGFSNKQVADELGISEATVKAHMSSVMEKLEVPDRTRAVTVAIERGVIRLD</sequence>
<evidence type="ECO:0000256" key="3">
    <source>
        <dbReference type="ARBA" id="ARBA00023163"/>
    </source>
</evidence>
<dbReference type="SMART" id="SM00421">
    <property type="entry name" value="HTH_LUXR"/>
    <property type="match status" value="1"/>
</dbReference>
<organism evidence="5 6">
    <name type="scientific">Luteolibacter arcticus</name>
    <dbReference type="NCBI Taxonomy" id="1581411"/>
    <lineage>
        <taxon>Bacteria</taxon>
        <taxon>Pseudomonadati</taxon>
        <taxon>Verrucomicrobiota</taxon>
        <taxon>Verrucomicrobiia</taxon>
        <taxon>Verrucomicrobiales</taxon>
        <taxon>Verrucomicrobiaceae</taxon>
        <taxon>Luteolibacter</taxon>
    </lineage>
</organism>
<dbReference type="CDD" id="cd06170">
    <property type="entry name" value="LuxR_C_like"/>
    <property type="match status" value="1"/>
</dbReference>
<protein>
    <submittedName>
        <fullName evidence="5">LuxR C-terminal-related transcriptional regulator</fullName>
    </submittedName>
</protein>
<name>A0ABT3GNC8_9BACT</name>
<dbReference type="PROSITE" id="PS00622">
    <property type="entry name" value="HTH_LUXR_1"/>
    <property type="match status" value="1"/>
</dbReference>
<dbReference type="SUPFAM" id="SSF46894">
    <property type="entry name" value="C-terminal effector domain of the bipartite response regulators"/>
    <property type="match status" value="1"/>
</dbReference>
<accession>A0ABT3GNC8</accession>
<evidence type="ECO:0000259" key="4">
    <source>
        <dbReference type="PROSITE" id="PS50043"/>
    </source>
</evidence>
<dbReference type="PROSITE" id="PS50043">
    <property type="entry name" value="HTH_LUXR_2"/>
    <property type="match status" value="1"/>
</dbReference>
<dbReference type="RefSeq" id="WP_264489134.1">
    <property type="nucleotide sequence ID" value="NZ_JAPDDT010000011.1"/>
</dbReference>
<dbReference type="EMBL" id="JAPDDT010000011">
    <property type="protein sequence ID" value="MCW1925026.1"/>
    <property type="molecule type" value="Genomic_DNA"/>
</dbReference>
<evidence type="ECO:0000256" key="2">
    <source>
        <dbReference type="ARBA" id="ARBA00023125"/>
    </source>
</evidence>
<evidence type="ECO:0000256" key="1">
    <source>
        <dbReference type="ARBA" id="ARBA00023015"/>
    </source>
</evidence>
<dbReference type="InterPro" id="IPR016032">
    <property type="entry name" value="Sig_transdc_resp-reg_C-effctor"/>
</dbReference>
<feature type="domain" description="HTH luxR-type" evidence="4">
    <location>
        <begin position="1"/>
        <end position="47"/>
    </location>
</feature>